<name>A0A0S3S6R4_PHAAN</name>
<protein>
    <submittedName>
        <fullName evidence="2">Uncharacterized protein</fullName>
    </submittedName>
</protein>
<reference evidence="2 3" key="1">
    <citation type="journal article" date="2015" name="Sci. Rep.">
        <title>The power of single molecule real-time sequencing technology in the de novo assembly of a eukaryotic genome.</title>
        <authorList>
            <person name="Sakai H."/>
            <person name="Naito K."/>
            <person name="Ogiso-Tanaka E."/>
            <person name="Takahashi Y."/>
            <person name="Iseki K."/>
            <person name="Muto C."/>
            <person name="Satou K."/>
            <person name="Teruya K."/>
            <person name="Shiroma A."/>
            <person name="Shimoji M."/>
            <person name="Hirano T."/>
            <person name="Itoh T."/>
            <person name="Kaga A."/>
            <person name="Tomooka N."/>
        </authorList>
    </citation>
    <scope>NUCLEOTIDE SEQUENCE [LARGE SCALE GENOMIC DNA]</scope>
    <source>
        <strain evidence="3">cv. Shumari</strain>
    </source>
</reference>
<dbReference type="Proteomes" id="UP000291084">
    <property type="component" value="Chromosome 5"/>
</dbReference>
<evidence type="ECO:0000313" key="3">
    <source>
        <dbReference type="Proteomes" id="UP000291084"/>
    </source>
</evidence>
<dbReference type="EMBL" id="AP015038">
    <property type="protein sequence ID" value="BAT88494.1"/>
    <property type="molecule type" value="Genomic_DNA"/>
</dbReference>
<sequence length="75" mass="9063">MKYNNNQIKILKHTKKRIEKKGYHFESPYFLPSKTKEKKKILKTPFFLKQGPITALTITPKPNPRQQQHYHNSRR</sequence>
<feature type="compositionally biased region" description="Polar residues" evidence="1">
    <location>
        <begin position="64"/>
        <end position="75"/>
    </location>
</feature>
<dbReference type="AlphaFoldDB" id="A0A0S3S6R4"/>
<organism evidence="2 3">
    <name type="scientific">Vigna angularis var. angularis</name>
    <dbReference type="NCBI Taxonomy" id="157739"/>
    <lineage>
        <taxon>Eukaryota</taxon>
        <taxon>Viridiplantae</taxon>
        <taxon>Streptophyta</taxon>
        <taxon>Embryophyta</taxon>
        <taxon>Tracheophyta</taxon>
        <taxon>Spermatophyta</taxon>
        <taxon>Magnoliopsida</taxon>
        <taxon>eudicotyledons</taxon>
        <taxon>Gunneridae</taxon>
        <taxon>Pentapetalae</taxon>
        <taxon>rosids</taxon>
        <taxon>fabids</taxon>
        <taxon>Fabales</taxon>
        <taxon>Fabaceae</taxon>
        <taxon>Papilionoideae</taxon>
        <taxon>50 kb inversion clade</taxon>
        <taxon>NPAAA clade</taxon>
        <taxon>indigoferoid/millettioid clade</taxon>
        <taxon>Phaseoleae</taxon>
        <taxon>Vigna</taxon>
    </lineage>
</organism>
<proteinExistence type="predicted"/>
<accession>A0A0S3S6R4</accession>
<evidence type="ECO:0000313" key="2">
    <source>
        <dbReference type="EMBL" id="BAT88494.1"/>
    </source>
</evidence>
<evidence type="ECO:0000256" key="1">
    <source>
        <dbReference type="SAM" id="MobiDB-lite"/>
    </source>
</evidence>
<gene>
    <name evidence="2" type="primary">Vigan.05G200300</name>
    <name evidence="2" type="ORF">VIGAN_05200300</name>
</gene>
<feature type="region of interest" description="Disordered" evidence="1">
    <location>
        <begin position="56"/>
        <end position="75"/>
    </location>
</feature>
<keyword evidence="3" id="KW-1185">Reference proteome</keyword>